<dbReference type="InterPro" id="IPR019591">
    <property type="entry name" value="Mrp/NBP35_ATP-bd"/>
</dbReference>
<dbReference type="eggNOG" id="COG1433">
    <property type="taxonomic scope" value="Bacteria"/>
</dbReference>
<evidence type="ECO:0000256" key="4">
    <source>
        <dbReference type="ARBA" id="ARBA00023004"/>
    </source>
</evidence>
<dbReference type="SUPFAM" id="SSF52540">
    <property type="entry name" value="P-loop containing nucleoside triphosphate hydrolases"/>
    <property type="match status" value="1"/>
</dbReference>
<dbReference type="Pfam" id="PF10609">
    <property type="entry name" value="ParA"/>
    <property type="match status" value="1"/>
</dbReference>
<keyword evidence="10" id="KW-1185">Reference proteome</keyword>
<evidence type="ECO:0000313" key="9">
    <source>
        <dbReference type="EMBL" id="ACV67737.1"/>
    </source>
</evidence>
<evidence type="ECO:0000256" key="7">
    <source>
        <dbReference type="SAM" id="MobiDB-lite"/>
    </source>
</evidence>
<sequence length="416" mass="44053">MAEHGCSSCSSGGSGCQGGKNEQEDQKLQNCLSRIKNKFVVLSGKGGVGKSTVAVNLAASLAMAGQKVGLLDVDVHGPSVPRLLSLGQSKPHLDNQCIEPIQWDKNLWVMSLGFMLPNANEAVIWRGPVKMGLIKQFLEDVAWGDLDYLIVDCPPGTGDEPLSTLQLLGQDAEAVIVTTPQGVAVDDVRRSVTFCQQLGNPVFGIVENMSGFVCPSCKETVDIFTSGGGEELASEMHARFLGRIPLDPEIVRAGDEGYVFVKTHHESPAAQAVGSIVKPMLAKQELLQEKPAGQTAPAPEADGEMLIAVPVAQGQLCMHFGHCEQFALVRVDTANKTVLGTEMHTPPPHEPGVLPKWLADQQANLVIAGGMGSRAQSLFTQHGVKVITGAQPGAAEEVVGSYLAGTLQTGQNICDH</sequence>
<proteinExistence type="inferred from homology"/>
<dbReference type="InterPro" id="IPR036105">
    <property type="entry name" value="DiNase_FeMo-co_biosyn_sf"/>
</dbReference>
<comment type="function">
    <text evidence="6">Binds and transfers iron-sulfur (Fe-S) clusters to target apoproteins. Can hydrolyze ATP.</text>
</comment>
<dbReference type="eggNOG" id="COG0489">
    <property type="taxonomic scope" value="Bacteria"/>
</dbReference>
<comment type="subunit">
    <text evidence="6">Homodimer.</text>
</comment>
<dbReference type="CDD" id="cd00851">
    <property type="entry name" value="MTH1175"/>
    <property type="match status" value="1"/>
</dbReference>
<dbReference type="InterPro" id="IPR033913">
    <property type="entry name" value="MTH1175_dom"/>
</dbReference>
<evidence type="ECO:0000313" key="10">
    <source>
        <dbReference type="Proteomes" id="UP000001052"/>
    </source>
</evidence>
<dbReference type="SUPFAM" id="SSF53146">
    <property type="entry name" value="Nitrogenase accessory factor-like"/>
    <property type="match status" value="1"/>
</dbReference>
<dbReference type="OrthoDB" id="9809679at2"/>
<keyword evidence="3 6" id="KW-0067">ATP-binding</keyword>
<dbReference type="Pfam" id="PF02579">
    <property type="entry name" value="Nitro_FeMo-Co"/>
    <property type="match status" value="1"/>
</dbReference>
<dbReference type="GO" id="GO:0005524">
    <property type="term" value="F:ATP binding"/>
    <property type="evidence" value="ECO:0007669"/>
    <property type="project" value="UniProtKB-UniRule"/>
</dbReference>
<evidence type="ECO:0000256" key="1">
    <source>
        <dbReference type="ARBA" id="ARBA00022723"/>
    </source>
</evidence>
<feature type="region of interest" description="Disordered" evidence="7">
    <location>
        <begin position="1"/>
        <end position="20"/>
    </location>
</feature>
<comment type="similarity">
    <text evidence="6">Belongs to the Mrp/NBP35 ATP-binding proteins family.</text>
</comment>
<dbReference type="GO" id="GO:0140663">
    <property type="term" value="F:ATP-dependent FeS chaperone activity"/>
    <property type="evidence" value="ECO:0007669"/>
    <property type="project" value="InterPro"/>
</dbReference>
<keyword evidence="4 6" id="KW-0408">Iron</keyword>
<dbReference type="GO" id="GO:0005829">
    <property type="term" value="C:cytosol"/>
    <property type="evidence" value="ECO:0007669"/>
    <property type="project" value="TreeGrafter"/>
</dbReference>
<evidence type="ECO:0000256" key="3">
    <source>
        <dbReference type="ARBA" id="ARBA00022840"/>
    </source>
</evidence>
<dbReference type="CDD" id="cd02037">
    <property type="entry name" value="Mrp_NBP35"/>
    <property type="match status" value="1"/>
</dbReference>
<evidence type="ECO:0000256" key="5">
    <source>
        <dbReference type="ARBA" id="ARBA00023014"/>
    </source>
</evidence>
<evidence type="ECO:0000259" key="8">
    <source>
        <dbReference type="Pfam" id="PF02579"/>
    </source>
</evidence>
<dbReference type="NCBIfam" id="NF041136">
    <property type="entry name" value="MrpORP"/>
    <property type="match status" value="1"/>
</dbReference>
<dbReference type="HAMAP" id="MF_02040">
    <property type="entry name" value="Mrp_NBP35"/>
    <property type="match status" value="1"/>
</dbReference>
<feature type="binding site" evidence="6">
    <location>
        <begin position="44"/>
        <end position="51"/>
    </location>
    <ligand>
        <name>ATP</name>
        <dbReference type="ChEBI" id="CHEBI:30616"/>
    </ligand>
</feature>
<reference evidence="10" key="1">
    <citation type="submission" date="2009-09" db="EMBL/GenBank/DDBJ databases">
        <title>The complete chromosome of Desulfohalobium retbaense DSM 5692.</title>
        <authorList>
            <consortium name="US DOE Joint Genome Institute (JGI-PGF)"/>
            <person name="Lucas S."/>
            <person name="Copeland A."/>
            <person name="Lapidus A."/>
            <person name="Glavina del Rio T."/>
            <person name="Dalin E."/>
            <person name="Tice H."/>
            <person name="Bruce D."/>
            <person name="Goodwin L."/>
            <person name="Pitluck S."/>
            <person name="Kyrpides N."/>
            <person name="Mavromatis K."/>
            <person name="Ivanova N."/>
            <person name="Mikhailova N."/>
            <person name="Munk A.C."/>
            <person name="Brettin T."/>
            <person name="Detter J.C."/>
            <person name="Han C."/>
            <person name="Tapia R."/>
            <person name="Larimer F."/>
            <person name="Land M."/>
            <person name="Hauser L."/>
            <person name="Markowitz V."/>
            <person name="Cheng J.-F."/>
            <person name="Hugenholtz P."/>
            <person name="Woyke T."/>
            <person name="Wu D."/>
            <person name="Spring S."/>
            <person name="Klenk H.-P."/>
            <person name="Eisen J.A."/>
        </authorList>
    </citation>
    <scope>NUCLEOTIDE SEQUENCE [LARGE SCALE GENOMIC DNA]</scope>
    <source>
        <strain evidence="10">DSM 5692</strain>
    </source>
</reference>
<dbReference type="PANTHER" id="PTHR23264:SF19">
    <property type="entry name" value="CYTOSOLIC FE-S CLUSTER ASSEMBLY FACTOR NUBP2"/>
    <property type="match status" value="1"/>
</dbReference>
<dbReference type="AlphaFoldDB" id="C8X0B2"/>
<dbReference type="PROSITE" id="PS01215">
    <property type="entry name" value="MRP"/>
    <property type="match status" value="1"/>
</dbReference>
<dbReference type="KEGG" id="drt:Dret_0440"/>
<dbReference type="RefSeq" id="WP_015750895.1">
    <property type="nucleotide sequence ID" value="NC_013223.1"/>
</dbReference>
<keyword evidence="6" id="KW-0378">Hydrolase</keyword>
<dbReference type="GO" id="GO:0046872">
    <property type="term" value="F:metal ion binding"/>
    <property type="evidence" value="ECO:0007669"/>
    <property type="project" value="UniProtKB-KW"/>
</dbReference>
<dbReference type="PANTHER" id="PTHR23264">
    <property type="entry name" value="NUCLEOTIDE-BINDING PROTEIN NBP35 YEAST -RELATED"/>
    <property type="match status" value="1"/>
</dbReference>
<accession>C8X0B2</accession>
<dbReference type="Proteomes" id="UP000001052">
    <property type="component" value="Chromosome"/>
</dbReference>
<reference evidence="9 10" key="2">
    <citation type="journal article" date="2010" name="Stand. Genomic Sci.">
        <title>Complete genome sequence of Desulfohalobium retbaense type strain (HR(100)).</title>
        <authorList>
            <person name="Spring S."/>
            <person name="Nolan M."/>
            <person name="Lapidus A."/>
            <person name="Glavina Del Rio T."/>
            <person name="Copeland A."/>
            <person name="Tice H."/>
            <person name="Cheng J.F."/>
            <person name="Lucas S."/>
            <person name="Land M."/>
            <person name="Chen F."/>
            <person name="Bruce D."/>
            <person name="Goodwin L."/>
            <person name="Pitluck S."/>
            <person name="Ivanova N."/>
            <person name="Mavromatis K."/>
            <person name="Mikhailova N."/>
            <person name="Pati A."/>
            <person name="Chen A."/>
            <person name="Palaniappan K."/>
            <person name="Hauser L."/>
            <person name="Chang Y.J."/>
            <person name="Jeffries C.D."/>
            <person name="Munk C."/>
            <person name="Kiss H."/>
            <person name="Chain P."/>
            <person name="Han C."/>
            <person name="Brettin T."/>
            <person name="Detter J.C."/>
            <person name="Schuler E."/>
            <person name="Goker M."/>
            <person name="Rohde M."/>
            <person name="Bristow J."/>
            <person name="Eisen J.A."/>
            <person name="Markowitz V."/>
            <person name="Hugenholtz P."/>
            <person name="Kyrpides N.C."/>
            <person name="Klenk H.P."/>
        </authorList>
    </citation>
    <scope>NUCLEOTIDE SEQUENCE [LARGE SCALE GENOMIC DNA]</scope>
    <source>
        <strain evidence="9 10">DSM 5692</strain>
    </source>
</reference>
<dbReference type="GO" id="GO:0016887">
    <property type="term" value="F:ATP hydrolysis activity"/>
    <property type="evidence" value="ECO:0007669"/>
    <property type="project" value="UniProtKB-UniRule"/>
</dbReference>
<dbReference type="GO" id="GO:0051536">
    <property type="term" value="F:iron-sulfur cluster binding"/>
    <property type="evidence" value="ECO:0007669"/>
    <property type="project" value="UniProtKB-UniRule"/>
</dbReference>
<dbReference type="HOGENOM" id="CLU_024839_8_0_7"/>
<dbReference type="EMBL" id="CP001734">
    <property type="protein sequence ID" value="ACV67737.1"/>
    <property type="molecule type" value="Genomic_DNA"/>
</dbReference>
<keyword evidence="1 6" id="KW-0479">Metal-binding</keyword>
<dbReference type="GO" id="GO:0016226">
    <property type="term" value="P:iron-sulfur cluster assembly"/>
    <property type="evidence" value="ECO:0007669"/>
    <property type="project" value="InterPro"/>
</dbReference>
<feature type="compositionally biased region" description="Low complexity" evidence="7">
    <location>
        <begin position="1"/>
        <end position="11"/>
    </location>
</feature>
<dbReference type="InterPro" id="IPR027417">
    <property type="entry name" value="P-loop_NTPase"/>
</dbReference>
<dbReference type="Gene3D" id="3.40.50.300">
    <property type="entry name" value="P-loop containing nucleotide triphosphate hydrolases"/>
    <property type="match status" value="1"/>
</dbReference>
<organism evidence="9 10">
    <name type="scientific">Desulfohalobium retbaense (strain ATCC 49708 / DSM 5692 / JCM 16813 / HR100)</name>
    <dbReference type="NCBI Taxonomy" id="485915"/>
    <lineage>
        <taxon>Bacteria</taxon>
        <taxon>Pseudomonadati</taxon>
        <taxon>Thermodesulfobacteriota</taxon>
        <taxon>Desulfovibrionia</taxon>
        <taxon>Desulfovibrionales</taxon>
        <taxon>Desulfohalobiaceae</taxon>
        <taxon>Desulfohalobium</taxon>
    </lineage>
</organism>
<name>C8X0B2_DESRD</name>
<dbReference type="FunFam" id="3.40.50.300:FF:001119">
    <property type="entry name" value="Iron-sulfur cluster carrier protein"/>
    <property type="match status" value="1"/>
</dbReference>
<keyword evidence="5 6" id="KW-0411">Iron-sulfur</keyword>
<dbReference type="STRING" id="485915.Dret_0440"/>
<feature type="domain" description="Dinitrogenase iron-molybdenum cofactor biosynthesis" evidence="8">
    <location>
        <begin position="314"/>
        <end position="403"/>
    </location>
</feature>
<dbReference type="InterPro" id="IPR003731">
    <property type="entry name" value="Di-Nase_FeMo-co_biosynth"/>
</dbReference>
<dbReference type="Gene3D" id="3.30.420.130">
    <property type="entry name" value="Dinitrogenase iron-molybdenum cofactor biosynthesis domain"/>
    <property type="match status" value="1"/>
</dbReference>
<keyword evidence="2 6" id="KW-0547">Nucleotide-binding</keyword>
<gene>
    <name evidence="9" type="ordered locus">Dret_0440</name>
</gene>
<dbReference type="InterPro" id="IPR033756">
    <property type="entry name" value="YlxH/NBP35"/>
</dbReference>
<evidence type="ECO:0000256" key="2">
    <source>
        <dbReference type="ARBA" id="ARBA00022741"/>
    </source>
</evidence>
<protein>
    <recommendedName>
        <fullName evidence="6">Iron-sulfur cluster carrier protein</fullName>
    </recommendedName>
</protein>
<dbReference type="InterPro" id="IPR000808">
    <property type="entry name" value="Mrp-like_CS"/>
</dbReference>
<evidence type="ECO:0000256" key="6">
    <source>
        <dbReference type="HAMAP-Rule" id="MF_02040"/>
    </source>
</evidence>